<dbReference type="InterPro" id="IPR000719">
    <property type="entry name" value="Prot_kinase_dom"/>
</dbReference>
<evidence type="ECO:0000256" key="4">
    <source>
        <dbReference type="ARBA" id="ARBA00022679"/>
    </source>
</evidence>
<evidence type="ECO:0000313" key="18">
    <source>
        <dbReference type="Proteomes" id="UP000221165"/>
    </source>
</evidence>
<keyword evidence="7" id="KW-0547">Nucleotide-binding</keyword>
<proteinExistence type="inferred from homology"/>
<evidence type="ECO:0000256" key="3">
    <source>
        <dbReference type="ARBA" id="ARBA00022527"/>
    </source>
</evidence>
<feature type="compositionally biased region" description="Low complexity" evidence="14">
    <location>
        <begin position="102"/>
        <end position="115"/>
    </location>
</feature>
<dbReference type="EC" id="2.7.11.1" evidence="2"/>
<dbReference type="SUPFAM" id="SSF56112">
    <property type="entry name" value="Protein kinase-like (PK-like)"/>
    <property type="match status" value="1"/>
</dbReference>
<feature type="non-terminal residue" evidence="17">
    <location>
        <position position="361"/>
    </location>
</feature>
<dbReference type="SMART" id="SM00220">
    <property type="entry name" value="S_TKc"/>
    <property type="match status" value="1"/>
</dbReference>
<comment type="catalytic activity">
    <reaction evidence="12">
        <text>L-threonyl-[protein] + ATP = O-phospho-L-threonyl-[protein] + ADP + H(+)</text>
        <dbReference type="Rhea" id="RHEA:46608"/>
        <dbReference type="Rhea" id="RHEA-COMP:11060"/>
        <dbReference type="Rhea" id="RHEA-COMP:11605"/>
        <dbReference type="ChEBI" id="CHEBI:15378"/>
        <dbReference type="ChEBI" id="CHEBI:30013"/>
        <dbReference type="ChEBI" id="CHEBI:30616"/>
        <dbReference type="ChEBI" id="CHEBI:61977"/>
        <dbReference type="ChEBI" id="CHEBI:456216"/>
        <dbReference type="EC" id="2.7.11.1"/>
    </reaction>
</comment>
<feature type="region of interest" description="Disordered" evidence="14">
    <location>
        <begin position="85"/>
        <end position="115"/>
    </location>
</feature>
<evidence type="ECO:0000256" key="1">
    <source>
        <dbReference type="ARBA" id="ARBA00001946"/>
    </source>
</evidence>
<evidence type="ECO:0000256" key="6">
    <source>
        <dbReference type="ARBA" id="ARBA00022737"/>
    </source>
</evidence>
<dbReference type="Proteomes" id="UP000221165">
    <property type="component" value="Unassembled WGS sequence"/>
</dbReference>
<dbReference type="FunFam" id="3.30.200.20:FF:000315">
    <property type="entry name" value="Calcium-dependent protein kinase 3"/>
    <property type="match status" value="1"/>
</dbReference>
<dbReference type="GO" id="GO:0005524">
    <property type="term" value="F:ATP binding"/>
    <property type="evidence" value="ECO:0007669"/>
    <property type="project" value="UniProtKB-KW"/>
</dbReference>
<keyword evidence="4" id="KW-0808">Transferase</keyword>
<keyword evidence="3" id="KW-0723">Serine/threonine-protein kinase</keyword>
<gene>
    <name evidence="17" type="ORF">CSUI_006563</name>
</gene>
<keyword evidence="10" id="KW-0067">ATP-binding</keyword>
<keyword evidence="18" id="KW-1185">Reference proteome</keyword>
<feature type="domain" description="Protein kinase" evidence="15">
    <location>
        <begin position="259"/>
        <end position="361"/>
    </location>
</feature>
<dbReference type="EMBL" id="MIGC01003336">
    <property type="protein sequence ID" value="PHJ19606.1"/>
    <property type="molecule type" value="Genomic_DNA"/>
</dbReference>
<dbReference type="GeneID" id="94429930"/>
<keyword evidence="9" id="KW-0106">Calcium</keyword>
<evidence type="ECO:0000256" key="9">
    <source>
        <dbReference type="ARBA" id="ARBA00022837"/>
    </source>
</evidence>
<evidence type="ECO:0000259" key="16">
    <source>
        <dbReference type="PROSITE" id="PS50222"/>
    </source>
</evidence>
<dbReference type="OrthoDB" id="444806at2759"/>
<comment type="caution">
    <text evidence="17">The sequence shown here is derived from an EMBL/GenBank/DDBJ whole genome shotgun (WGS) entry which is preliminary data.</text>
</comment>
<feature type="compositionally biased region" description="Low complexity" evidence="14">
    <location>
        <begin position="200"/>
        <end position="217"/>
    </location>
</feature>
<dbReference type="RefSeq" id="XP_067921304.1">
    <property type="nucleotide sequence ID" value="XM_068066719.1"/>
</dbReference>
<evidence type="ECO:0000256" key="13">
    <source>
        <dbReference type="ARBA" id="ARBA00048679"/>
    </source>
</evidence>
<dbReference type="PROSITE" id="PS50011">
    <property type="entry name" value="PROTEIN_KINASE_DOM"/>
    <property type="match status" value="1"/>
</dbReference>
<evidence type="ECO:0000256" key="8">
    <source>
        <dbReference type="ARBA" id="ARBA00022777"/>
    </source>
</evidence>
<comment type="similarity">
    <text evidence="11">Belongs to the protein kinase superfamily. Ser/Thr protein kinase family. CDPK subfamily.</text>
</comment>
<keyword evidence="8 17" id="KW-0418">Kinase</keyword>
<dbReference type="Pfam" id="PF00069">
    <property type="entry name" value="Pkinase"/>
    <property type="match status" value="1"/>
</dbReference>
<evidence type="ECO:0000256" key="10">
    <source>
        <dbReference type="ARBA" id="ARBA00022840"/>
    </source>
</evidence>
<feature type="domain" description="EF-hand" evidence="16">
    <location>
        <begin position="114"/>
        <end position="149"/>
    </location>
</feature>
<evidence type="ECO:0000256" key="11">
    <source>
        <dbReference type="ARBA" id="ARBA00024334"/>
    </source>
</evidence>
<evidence type="ECO:0000256" key="14">
    <source>
        <dbReference type="SAM" id="MobiDB-lite"/>
    </source>
</evidence>
<organism evidence="17 18">
    <name type="scientific">Cystoisospora suis</name>
    <dbReference type="NCBI Taxonomy" id="483139"/>
    <lineage>
        <taxon>Eukaryota</taxon>
        <taxon>Sar</taxon>
        <taxon>Alveolata</taxon>
        <taxon>Apicomplexa</taxon>
        <taxon>Conoidasida</taxon>
        <taxon>Coccidia</taxon>
        <taxon>Eucoccidiorida</taxon>
        <taxon>Eimeriorina</taxon>
        <taxon>Sarcocystidae</taxon>
        <taxon>Cystoisospora</taxon>
    </lineage>
</organism>
<dbReference type="PROSITE" id="PS50222">
    <property type="entry name" value="EF_HAND_2"/>
    <property type="match status" value="1"/>
</dbReference>
<dbReference type="PANTHER" id="PTHR24349">
    <property type="entry name" value="SERINE/THREONINE-PROTEIN KINASE"/>
    <property type="match status" value="1"/>
</dbReference>
<dbReference type="AlphaFoldDB" id="A0A2C6KU18"/>
<reference evidence="17 18" key="1">
    <citation type="journal article" date="2017" name="Int. J. Parasitol.">
        <title>The genome of the protozoan parasite Cystoisospora suis and a reverse vaccinology approach to identify vaccine candidates.</title>
        <authorList>
            <person name="Palmieri N."/>
            <person name="Shrestha A."/>
            <person name="Ruttkowski B."/>
            <person name="Beck T."/>
            <person name="Vogl C."/>
            <person name="Tomley F."/>
            <person name="Blake D.P."/>
            <person name="Joachim A."/>
        </authorList>
    </citation>
    <scope>NUCLEOTIDE SEQUENCE [LARGE SCALE GENOMIC DNA]</scope>
    <source>
        <strain evidence="17 18">Wien I</strain>
    </source>
</reference>
<protein>
    <recommendedName>
        <fullName evidence="2">non-specific serine/threonine protein kinase</fullName>
        <ecNumber evidence="2">2.7.11.1</ecNumber>
    </recommendedName>
</protein>
<dbReference type="VEuPathDB" id="ToxoDB:CSUI_006563"/>
<accession>A0A2C6KU18</accession>
<evidence type="ECO:0000259" key="15">
    <source>
        <dbReference type="PROSITE" id="PS50011"/>
    </source>
</evidence>
<dbReference type="InterPro" id="IPR011009">
    <property type="entry name" value="Kinase-like_dom_sf"/>
</dbReference>
<dbReference type="InterPro" id="IPR050205">
    <property type="entry name" value="CDPK_Ser/Thr_kinases"/>
</dbReference>
<sequence length="361" mass="39037">MADRQGDPGPPKLRIIDPFEDENDMLSRLTEEAFASVSNGRSTVNLMQATSGLEFALKRLHPICPLPEKAWYSAGVGVLTASPSLSETPAGDSPGQKHTSSSRRSSYSCHSASYSSSSRRGIFKNYDLDRDGEIDKDAFVDILQQYHAYHYSRLVKKQQKGGGGTATTTGGGGGGGLNITLHACDSNHSSNQKGLGRLGGNSQQSTNSSSSTNTHSGRSGGGAGTTGDASSDTKEQSLMLASHIMYPAHHGLCEVYKDYIFGETAGKGSFGKVQLVTNKKTGARRACKSIGIQSPDQWELIKAEIELLKALNHPNIMKLYETYQDGYTIYLIIELCHGGPLFDRIVQHYEKLRTPITEELV</sequence>
<feature type="region of interest" description="Disordered" evidence="14">
    <location>
        <begin position="184"/>
        <end position="234"/>
    </location>
</feature>
<evidence type="ECO:0000256" key="5">
    <source>
        <dbReference type="ARBA" id="ARBA00022723"/>
    </source>
</evidence>
<evidence type="ECO:0000256" key="12">
    <source>
        <dbReference type="ARBA" id="ARBA00047899"/>
    </source>
</evidence>
<dbReference type="Gene3D" id="3.30.200.20">
    <property type="entry name" value="Phosphorylase Kinase, domain 1"/>
    <property type="match status" value="1"/>
</dbReference>
<comment type="catalytic activity">
    <reaction evidence="13">
        <text>L-seryl-[protein] + ATP = O-phospho-L-seryl-[protein] + ADP + H(+)</text>
        <dbReference type="Rhea" id="RHEA:17989"/>
        <dbReference type="Rhea" id="RHEA-COMP:9863"/>
        <dbReference type="Rhea" id="RHEA-COMP:11604"/>
        <dbReference type="ChEBI" id="CHEBI:15378"/>
        <dbReference type="ChEBI" id="CHEBI:29999"/>
        <dbReference type="ChEBI" id="CHEBI:30616"/>
        <dbReference type="ChEBI" id="CHEBI:83421"/>
        <dbReference type="ChEBI" id="CHEBI:456216"/>
        <dbReference type="EC" id="2.7.11.1"/>
    </reaction>
</comment>
<name>A0A2C6KU18_9APIC</name>
<evidence type="ECO:0000313" key="17">
    <source>
        <dbReference type="EMBL" id="PHJ19606.1"/>
    </source>
</evidence>
<evidence type="ECO:0000256" key="2">
    <source>
        <dbReference type="ARBA" id="ARBA00012513"/>
    </source>
</evidence>
<dbReference type="GO" id="GO:0004674">
    <property type="term" value="F:protein serine/threonine kinase activity"/>
    <property type="evidence" value="ECO:0007669"/>
    <property type="project" value="UniProtKB-KW"/>
</dbReference>
<comment type="cofactor">
    <cofactor evidence="1">
        <name>Mg(2+)</name>
        <dbReference type="ChEBI" id="CHEBI:18420"/>
    </cofactor>
</comment>
<dbReference type="InterPro" id="IPR002048">
    <property type="entry name" value="EF_hand_dom"/>
</dbReference>
<evidence type="ECO:0000256" key="7">
    <source>
        <dbReference type="ARBA" id="ARBA00022741"/>
    </source>
</evidence>
<keyword evidence="5" id="KW-0479">Metal-binding</keyword>
<dbReference type="GO" id="GO:0005509">
    <property type="term" value="F:calcium ion binding"/>
    <property type="evidence" value="ECO:0007669"/>
    <property type="project" value="InterPro"/>
</dbReference>
<keyword evidence="6" id="KW-0677">Repeat</keyword>